<dbReference type="EMBL" id="BK014834">
    <property type="protein sequence ID" value="DAD77809.1"/>
    <property type="molecule type" value="Genomic_DNA"/>
</dbReference>
<reference evidence="1" key="1">
    <citation type="journal article" date="2021" name="Proc. Natl. Acad. Sci. U.S.A.">
        <title>A Catalog of Tens of Thousands of Viruses from Human Metagenomes Reveals Hidden Associations with Chronic Diseases.</title>
        <authorList>
            <person name="Tisza M.J."/>
            <person name="Buck C.B."/>
        </authorList>
    </citation>
    <scope>NUCLEOTIDE SEQUENCE</scope>
    <source>
        <strain evidence="1">CtlRg1</strain>
    </source>
</reference>
<accession>A0A8S5M654</accession>
<name>A0A8S5M654_9CAUD</name>
<proteinExistence type="predicted"/>
<protein>
    <submittedName>
        <fullName evidence="1">Uncharacterized protein</fullName>
    </submittedName>
</protein>
<evidence type="ECO:0000313" key="1">
    <source>
        <dbReference type="EMBL" id="DAD77809.1"/>
    </source>
</evidence>
<sequence>MVQIITTFNQNLKFARRKSENVNTFTQTFVNVRKQYFVYT</sequence>
<organism evidence="1">
    <name type="scientific">Myoviridae sp. ctlRg1</name>
    <dbReference type="NCBI Taxonomy" id="2826692"/>
    <lineage>
        <taxon>Viruses</taxon>
        <taxon>Duplodnaviria</taxon>
        <taxon>Heunggongvirae</taxon>
        <taxon>Uroviricota</taxon>
        <taxon>Caudoviricetes</taxon>
    </lineage>
</organism>